<feature type="transmembrane region" description="Helical" evidence="3">
    <location>
        <begin position="870"/>
        <end position="891"/>
    </location>
</feature>
<proteinExistence type="predicted"/>
<feature type="transmembrane region" description="Helical" evidence="3">
    <location>
        <begin position="999"/>
        <end position="1019"/>
    </location>
</feature>
<dbReference type="RefSeq" id="XP_068370319.1">
    <property type="nucleotide sequence ID" value="XM_068513647.1"/>
</dbReference>
<keyword evidence="3" id="KW-0812">Transmembrane</keyword>
<reference evidence="4" key="1">
    <citation type="submission" date="2016-10" db="EMBL/GenBank/DDBJ databases">
        <authorList>
            <person name="Benchimol M."/>
            <person name="Almeida L.G."/>
            <person name="Vasconcelos A.T."/>
            <person name="Perreira-Neves A."/>
            <person name="Rosa I.A."/>
            <person name="Tasca T."/>
            <person name="Bogo M.R."/>
            <person name="de Souza W."/>
        </authorList>
    </citation>
    <scope>NUCLEOTIDE SEQUENCE [LARGE SCALE GENOMIC DNA]</scope>
    <source>
        <strain evidence="4">K</strain>
    </source>
</reference>
<feature type="coiled-coil region" evidence="1">
    <location>
        <begin position="922"/>
        <end position="949"/>
    </location>
</feature>
<feature type="transmembrane region" description="Helical" evidence="3">
    <location>
        <begin position="198"/>
        <end position="228"/>
    </location>
</feature>
<feature type="region of interest" description="Disordered" evidence="2">
    <location>
        <begin position="1"/>
        <end position="27"/>
    </location>
</feature>
<keyword evidence="3" id="KW-0472">Membrane</keyword>
<gene>
    <name evidence="4" type="ORF">TRFO_41226</name>
</gene>
<feature type="compositionally biased region" description="Low complexity" evidence="2">
    <location>
        <begin position="1"/>
        <end position="24"/>
    </location>
</feature>
<evidence type="ECO:0000313" key="4">
    <source>
        <dbReference type="EMBL" id="OHT17183.1"/>
    </source>
</evidence>
<feature type="transmembrane region" description="Helical" evidence="3">
    <location>
        <begin position="295"/>
        <end position="318"/>
    </location>
</feature>
<evidence type="ECO:0000313" key="5">
    <source>
        <dbReference type="Proteomes" id="UP000179807"/>
    </source>
</evidence>
<feature type="transmembrane region" description="Helical" evidence="3">
    <location>
        <begin position="125"/>
        <end position="150"/>
    </location>
</feature>
<keyword evidence="5" id="KW-1185">Reference proteome</keyword>
<feature type="transmembrane region" description="Helical" evidence="3">
    <location>
        <begin position="961"/>
        <end position="987"/>
    </location>
</feature>
<accession>A0A1J4L0Z1</accession>
<evidence type="ECO:0000256" key="3">
    <source>
        <dbReference type="SAM" id="Phobius"/>
    </source>
</evidence>
<feature type="transmembrane region" description="Helical" evidence="3">
    <location>
        <begin position="324"/>
        <end position="344"/>
    </location>
</feature>
<evidence type="ECO:0000256" key="2">
    <source>
        <dbReference type="SAM" id="MobiDB-lite"/>
    </source>
</evidence>
<name>A0A1J4L0Z1_9EUKA</name>
<dbReference type="Proteomes" id="UP000179807">
    <property type="component" value="Unassembled WGS sequence"/>
</dbReference>
<evidence type="ECO:0000256" key="1">
    <source>
        <dbReference type="SAM" id="Coils"/>
    </source>
</evidence>
<comment type="caution">
    <text evidence="4">The sequence shown here is derived from an EMBL/GenBank/DDBJ whole genome shotgun (WGS) entry which is preliminary data.</text>
</comment>
<protein>
    <submittedName>
        <fullName evidence="4">Uncharacterized protein</fullName>
    </submittedName>
</protein>
<sequence>MSRLSASSRKQSSESVSSSYADTSIGSSSLVSSKNERLKFLRKSLLKRATTSFINLYSYLFSVLPIHSFIYDFMFCLRLIQLFVPSIFYANPVLYISGTPQYKVGVFLTIFTRLFPIGSDLDGQIIFGWIYVAFFIFYISCLSLCAYYFAKKSTLPSVVPSILCYTFTIVEHLPHCWAMSLLGYITSLDTDTLTNEQIALSFFLALTFVLFSVIHQMLNIASIFFTPLAFKTVNPWPQSTLTYITALICFISEFSGHYQKNKIVQIVLMVVVLLLYIFIFFLLETKAYFLNGFQGSTFCAVCDACIIFSVISIIYMIVEKPVHDFIFLIVSLSIILFTILNFQLRSRRFIKSLSILDYLEEDKSNYSMFKRSSQILPNIFIGFQTNHRYCLSYTIFRDSLNCFENDLSLLIAFAKLLAIYPEEYAQLNWVYAMLKRHPKSNFITKFIKAQLMTILMRRESTLSGDLKKKLQSISHLVSTAKLRIRNMWEAVLSGTISELEPLFLSYSTIVKQIDLKFTYLQNYHSNNQFALRALSNYERDVQANIELANYHREKVKKIKMGHTDDIDQVYLYGRIMFPMLPPRPIYQNFKTTEVHSLQNIADGESSIGSISDASINEDDEHLYIADVQTRLRNTITSMSIPSIRVSITLTFLLIFIIMLVPYIVILVMLNPIETMISDPVSYLTSIDKVHKYVLHIYGLTIRYIMESEPFNLIDLCEYFVDWEDDGGVPENIGGQCASNHMLLYFAQEATVAIGELSEMKKDKSTNEILINVKNILFKNITTFQVFTEFAVAGPPVNKSIQQYVIDSVETAIMIASDDSPFKYSTSREIVNLLINAFSFEASTLELTDDILEYLIDHTNQIKKIFTILEYTLAILFPILFLVVSAILARWVRIQKRKVYRCFYALPKTTLSKMIEAYNSTVSVDKNVNNSNAEAELEEERQEEKAITILRSGDIGNKMSRLVGIAIIGILIVLFNIVFIIYGCQYFIKNAQLFIYSSPLINYISYAYTNSFTSLLFLTIKAWKDNGFNHPAIPDAFLINYYLTKINDTTTYYNKMFYGNTNENIYTAAKFIDEF</sequence>
<feature type="transmembrane region" description="Helical" evidence="3">
    <location>
        <begin position="647"/>
        <end position="669"/>
    </location>
</feature>
<keyword evidence="1" id="KW-0175">Coiled coil</keyword>
<feature type="transmembrane region" description="Helical" evidence="3">
    <location>
        <begin position="263"/>
        <end position="283"/>
    </location>
</feature>
<feature type="transmembrane region" description="Helical" evidence="3">
    <location>
        <begin position="45"/>
        <end position="64"/>
    </location>
</feature>
<dbReference type="VEuPathDB" id="TrichDB:TRFO_41226"/>
<organism evidence="4 5">
    <name type="scientific">Tritrichomonas foetus</name>
    <dbReference type="NCBI Taxonomy" id="1144522"/>
    <lineage>
        <taxon>Eukaryota</taxon>
        <taxon>Metamonada</taxon>
        <taxon>Parabasalia</taxon>
        <taxon>Tritrichomonadida</taxon>
        <taxon>Tritrichomonadidae</taxon>
        <taxon>Tritrichomonas</taxon>
    </lineage>
</organism>
<keyword evidence="3" id="KW-1133">Transmembrane helix</keyword>
<dbReference type="AlphaFoldDB" id="A0A1J4L0Z1"/>
<dbReference type="GeneID" id="94848351"/>
<dbReference type="OrthoDB" id="10636379at2759"/>
<dbReference type="EMBL" id="MLAK01000029">
    <property type="protein sequence ID" value="OHT17183.1"/>
    <property type="molecule type" value="Genomic_DNA"/>
</dbReference>